<keyword evidence="6" id="KW-0547">Nucleotide-binding</keyword>
<evidence type="ECO:0000256" key="18">
    <source>
        <dbReference type="ARBA" id="ARBA00049046"/>
    </source>
</evidence>
<dbReference type="SUPFAM" id="SSF52374">
    <property type="entry name" value="Nucleotidylyl transferase"/>
    <property type="match status" value="1"/>
</dbReference>
<dbReference type="NCBIfam" id="TIGR00435">
    <property type="entry name" value="cysS"/>
    <property type="match status" value="1"/>
</dbReference>
<keyword evidence="5" id="KW-0479">Metal-binding</keyword>
<evidence type="ECO:0000256" key="12">
    <source>
        <dbReference type="ARBA" id="ARBA00043868"/>
    </source>
</evidence>
<dbReference type="Gene3D" id="1.20.120.1910">
    <property type="entry name" value="Cysteine-tRNA ligase, C-terminal anti-codon recognition domain"/>
    <property type="match status" value="1"/>
</dbReference>
<evidence type="ECO:0000256" key="16">
    <source>
        <dbReference type="ARBA" id="ARBA00047731"/>
    </source>
</evidence>
<dbReference type="GO" id="GO:0005737">
    <property type="term" value="C:cytoplasm"/>
    <property type="evidence" value="ECO:0007669"/>
    <property type="project" value="TreeGrafter"/>
</dbReference>
<evidence type="ECO:0000256" key="6">
    <source>
        <dbReference type="ARBA" id="ARBA00022741"/>
    </source>
</evidence>
<evidence type="ECO:0000256" key="8">
    <source>
        <dbReference type="ARBA" id="ARBA00022840"/>
    </source>
</evidence>
<dbReference type="GO" id="GO:0004817">
    <property type="term" value="F:cysteine-tRNA ligase activity"/>
    <property type="evidence" value="ECO:0007669"/>
    <property type="project" value="UniProtKB-EC"/>
</dbReference>
<keyword evidence="8" id="KW-0067">ATP-binding</keyword>
<reference evidence="21" key="1">
    <citation type="submission" date="2021-05" db="EMBL/GenBank/DDBJ databases">
        <authorList>
            <person name="Alioto T."/>
            <person name="Alioto T."/>
            <person name="Gomez Garrido J."/>
        </authorList>
    </citation>
    <scope>NUCLEOTIDE SEQUENCE</scope>
</reference>
<keyword evidence="7" id="KW-0862">Zinc</keyword>
<evidence type="ECO:0000256" key="11">
    <source>
        <dbReference type="ARBA" id="ARBA00031499"/>
    </source>
</evidence>
<comment type="catalytic activity">
    <reaction evidence="16">
        <text>S-sulfanyl-L-cysteine + L-cysteine = S-disulfanyl-L-cysteine + L-alanine</text>
        <dbReference type="Rhea" id="RHEA:78627"/>
        <dbReference type="ChEBI" id="CHEBI:35235"/>
        <dbReference type="ChEBI" id="CHEBI:57972"/>
        <dbReference type="ChEBI" id="CHEBI:58591"/>
        <dbReference type="ChEBI" id="CHEBI:229465"/>
    </reaction>
    <physiologicalReaction direction="left-to-right" evidence="16">
        <dbReference type="Rhea" id="RHEA:78628"/>
    </physiologicalReaction>
</comment>
<organism evidence="21">
    <name type="scientific">Cacopsylla melanoneura</name>
    <dbReference type="NCBI Taxonomy" id="428564"/>
    <lineage>
        <taxon>Eukaryota</taxon>
        <taxon>Metazoa</taxon>
        <taxon>Ecdysozoa</taxon>
        <taxon>Arthropoda</taxon>
        <taxon>Hexapoda</taxon>
        <taxon>Insecta</taxon>
        <taxon>Pterygota</taxon>
        <taxon>Neoptera</taxon>
        <taxon>Paraneoptera</taxon>
        <taxon>Hemiptera</taxon>
        <taxon>Sternorrhyncha</taxon>
        <taxon>Psylloidea</taxon>
        <taxon>Psyllidae</taxon>
        <taxon>Psyllinae</taxon>
        <taxon>Cacopsylla</taxon>
    </lineage>
</organism>
<name>A0A8D8YQU1_9HEMI</name>
<dbReference type="CDD" id="cd00672">
    <property type="entry name" value="CysRS_core"/>
    <property type="match status" value="1"/>
</dbReference>
<keyword evidence="19" id="KW-0732">Signal</keyword>
<comment type="catalytic activity">
    <reaction evidence="14">
        <text>S-disulfanyl-L-cysteine + tRNA(Cys) + ATP = (S)-disulfanyl-L-cysteinyl-tRNA(Cys) + AMP + diphosphate</text>
        <dbReference type="Rhea" id="RHEA:78651"/>
        <dbReference type="Rhea" id="RHEA-COMP:9661"/>
        <dbReference type="Rhea" id="RHEA-COMP:19120"/>
        <dbReference type="ChEBI" id="CHEBI:30616"/>
        <dbReference type="ChEBI" id="CHEBI:33019"/>
        <dbReference type="ChEBI" id="CHEBI:78442"/>
        <dbReference type="ChEBI" id="CHEBI:229465"/>
        <dbReference type="ChEBI" id="CHEBI:229521"/>
        <dbReference type="ChEBI" id="CHEBI:456215"/>
    </reaction>
    <physiologicalReaction direction="left-to-right" evidence="14">
        <dbReference type="Rhea" id="RHEA:78652"/>
    </physiologicalReaction>
</comment>
<evidence type="ECO:0000256" key="1">
    <source>
        <dbReference type="ARBA" id="ARBA00001947"/>
    </source>
</evidence>
<evidence type="ECO:0000256" key="5">
    <source>
        <dbReference type="ARBA" id="ARBA00022723"/>
    </source>
</evidence>
<comment type="catalytic activity">
    <reaction evidence="17">
        <text>S-sulfanyl-L-cysteine + tRNA(Cys) + ATP = (S)-sulfanyl-L-cysteinyl-tRNA(Cys) + AMP + diphosphate</text>
        <dbReference type="Rhea" id="RHEA:78647"/>
        <dbReference type="Rhea" id="RHEA-COMP:9661"/>
        <dbReference type="Rhea" id="RHEA-COMP:19119"/>
        <dbReference type="ChEBI" id="CHEBI:30616"/>
        <dbReference type="ChEBI" id="CHEBI:33019"/>
        <dbReference type="ChEBI" id="CHEBI:58591"/>
        <dbReference type="ChEBI" id="CHEBI:78442"/>
        <dbReference type="ChEBI" id="CHEBI:229520"/>
        <dbReference type="ChEBI" id="CHEBI:456215"/>
    </reaction>
    <physiologicalReaction direction="left-to-right" evidence="17">
        <dbReference type="Rhea" id="RHEA:78648"/>
    </physiologicalReaction>
</comment>
<evidence type="ECO:0000256" key="15">
    <source>
        <dbReference type="ARBA" id="ARBA00047548"/>
    </source>
</evidence>
<dbReference type="Pfam" id="PF01406">
    <property type="entry name" value="tRNA-synt_1e"/>
    <property type="match status" value="1"/>
</dbReference>
<dbReference type="InterPro" id="IPR009080">
    <property type="entry name" value="tRNAsynth_Ia_anticodon-bd"/>
</dbReference>
<dbReference type="PANTHER" id="PTHR10890:SF27">
    <property type="entry name" value="CYSTEINE--TRNA LIGASE, MITOCHONDRIAL-RELATED"/>
    <property type="match status" value="1"/>
</dbReference>
<feature type="chain" id="PRO_5033956862" description="cysteine--tRNA ligase" evidence="19">
    <location>
        <begin position="32"/>
        <end position="546"/>
    </location>
</feature>
<dbReference type="AlphaFoldDB" id="A0A8D8YQU1"/>
<protein>
    <recommendedName>
        <fullName evidence="3">cysteine--tRNA ligase</fullName>
        <ecNumber evidence="3">6.1.1.16</ecNumber>
    </recommendedName>
    <alternativeName>
        <fullName evidence="11">Cysteinyl-tRNA synthetase</fullName>
    </alternativeName>
</protein>
<evidence type="ECO:0000313" key="21">
    <source>
        <dbReference type="EMBL" id="CAG6732817.1"/>
    </source>
</evidence>
<evidence type="ECO:0000256" key="4">
    <source>
        <dbReference type="ARBA" id="ARBA00022598"/>
    </source>
</evidence>
<keyword evidence="4 21" id="KW-0436">Ligase</keyword>
<evidence type="ECO:0000256" key="10">
    <source>
        <dbReference type="ARBA" id="ARBA00023146"/>
    </source>
</evidence>
<evidence type="ECO:0000256" key="19">
    <source>
        <dbReference type="SAM" id="SignalP"/>
    </source>
</evidence>
<evidence type="ECO:0000256" key="2">
    <source>
        <dbReference type="ARBA" id="ARBA00005594"/>
    </source>
</evidence>
<accession>A0A8D8YQU1</accession>
<dbReference type="SUPFAM" id="SSF47323">
    <property type="entry name" value="Anticodon-binding domain of a subclass of class I aminoacyl-tRNA synthetases"/>
    <property type="match status" value="1"/>
</dbReference>
<proteinExistence type="inferred from homology"/>
<comment type="function">
    <text evidence="12">Mitochondrial cysteine-specific aminoacyl-tRNA synthetase that catalyzes the ATP-dependent ligation of cysteine to tRNA(Cys).</text>
</comment>
<evidence type="ECO:0000256" key="7">
    <source>
        <dbReference type="ARBA" id="ARBA00022833"/>
    </source>
</evidence>
<evidence type="ECO:0000256" key="14">
    <source>
        <dbReference type="ARBA" id="ARBA00047499"/>
    </source>
</evidence>
<comment type="function">
    <text evidence="13">In addition to its role as an aminoacyl-tRNA synthetase, has also cysteine persulfide synthase activity. Produces reactive persulfide species such as cysteine persulfide (CysSSH) from substrate cysteine and mediate direct incorporation of CysSSH into proteins during translations, resulting in protein persulfides and polysulfides. CysSSHs behave as potent antioxidants and cellular protectants.</text>
</comment>
<comment type="catalytic activity">
    <reaction evidence="18">
        <text>tRNA(Cys) + L-cysteine + ATP = L-cysteinyl-tRNA(Cys) + AMP + diphosphate</text>
        <dbReference type="Rhea" id="RHEA:17773"/>
        <dbReference type="Rhea" id="RHEA-COMP:9661"/>
        <dbReference type="Rhea" id="RHEA-COMP:9679"/>
        <dbReference type="ChEBI" id="CHEBI:30616"/>
        <dbReference type="ChEBI" id="CHEBI:33019"/>
        <dbReference type="ChEBI" id="CHEBI:35235"/>
        <dbReference type="ChEBI" id="CHEBI:78442"/>
        <dbReference type="ChEBI" id="CHEBI:78517"/>
        <dbReference type="ChEBI" id="CHEBI:456215"/>
        <dbReference type="EC" id="6.1.1.16"/>
    </reaction>
    <physiologicalReaction direction="right-to-left" evidence="18">
        <dbReference type="Rhea" id="RHEA:17775"/>
    </physiologicalReaction>
</comment>
<comment type="cofactor">
    <cofactor evidence="1">
        <name>Zn(2+)</name>
        <dbReference type="ChEBI" id="CHEBI:29105"/>
    </cofactor>
</comment>
<evidence type="ECO:0000256" key="13">
    <source>
        <dbReference type="ARBA" id="ARBA00045476"/>
    </source>
</evidence>
<comment type="similarity">
    <text evidence="2">Belongs to the class-I aminoacyl-tRNA synthetase family.</text>
</comment>
<sequence length="546" mass="62075">MNQAQTFLLNLKYLTLLAKCSFLSQTTLVAAYSTTSEPSKWSLPTGYDTGIKVYNPITKSKVPFIIQDKNHLKWYACGPTVYDSPHIGHAVCNVKLDIIRRIMQNYFNIHSVVVSSVTDIDDKIIAKANSIKEDYKTVAKKYELEYLEAMDKFDIIPPTRFTRVSEFIPHIQDFIKHLIDTKQAYIGADNSVYFDVDAFPHYYKLWGKVDSSAKHPIKKSQLDFALWKVAKEGEPWFESVWSKGRPGWHIECSAMASQFFGSKVDLHTGGIDLKFPHHENEEAQSCAYHNTSQWVNYWLHTGHLRGRDGTKMSKSLGNFVTVKDFLKTHSPSQLRMMCLLSSYGADMDYNEETLSNARQVLERFRNFVTDCDNYMKQNIQHGNVNTAQLIETMEESKRRVYEALRDDFSTNRALDTMLYLMSMTNSQLHNSSSEHTTPNTLLTLSAVSHFISNTLSSFGLHLSPSVKTSSDGLGTKVNAVLDSAVKFRTQVRKIAIDLKKTKVDAGPVLTKCDEFRDEMAALGIQIKDQKAQATWQFKEGANETHS</sequence>
<evidence type="ECO:0000256" key="9">
    <source>
        <dbReference type="ARBA" id="ARBA00022917"/>
    </source>
</evidence>
<evidence type="ECO:0000256" key="3">
    <source>
        <dbReference type="ARBA" id="ARBA00012832"/>
    </source>
</evidence>
<feature type="signal peptide" evidence="19">
    <location>
        <begin position="1"/>
        <end position="31"/>
    </location>
</feature>
<dbReference type="HAMAP" id="MF_00041">
    <property type="entry name" value="Cys_tRNA_synth"/>
    <property type="match status" value="1"/>
</dbReference>
<evidence type="ECO:0000256" key="17">
    <source>
        <dbReference type="ARBA" id="ARBA00048609"/>
    </source>
</evidence>
<dbReference type="EMBL" id="HBUF01388042">
    <property type="protein sequence ID" value="CAG6732816.1"/>
    <property type="molecule type" value="Transcribed_RNA"/>
</dbReference>
<dbReference type="InterPro" id="IPR032678">
    <property type="entry name" value="tRNA-synt_1_cat_dom"/>
</dbReference>
<comment type="catalytic activity">
    <reaction evidence="15">
        <text>2 L-cysteine = S-sulfanyl-L-cysteine + L-alanine</text>
        <dbReference type="Rhea" id="RHEA:78543"/>
        <dbReference type="ChEBI" id="CHEBI:35235"/>
        <dbReference type="ChEBI" id="CHEBI:57972"/>
        <dbReference type="ChEBI" id="CHEBI:58591"/>
    </reaction>
    <physiologicalReaction direction="left-to-right" evidence="15">
        <dbReference type="Rhea" id="RHEA:78544"/>
    </physiologicalReaction>
</comment>
<dbReference type="EMBL" id="HBUF01388043">
    <property type="protein sequence ID" value="CAG6732817.1"/>
    <property type="molecule type" value="Transcribed_RNA"/>
</dbReference>
<keyword evidence="10" id="KW-0030">Aminoacyl-tRNA synthetase</keyword>
<dbReference type="InterPro" id="IPR014729">
    <property type="entry name" value="Rossmann-like_a/b/a_fold"/>
</dbReference>
<dbReference type="EC" id="6.1.1.16" evidence="3"/>
<dbReference type="InterPro" id="IPR024909">
    <property type="entry name" value="Cys-tRNA/MSH_ligase"/>
</dbReference>
<dbReference type="GO" id="GO:0005524">
    <property type="term" value="F:ATP binding"/>
    <property type="evidence" value="ECO:0007669"/>
    <property type="project" value="UniProtKB-KW"/>
</dbReference>
<evidence type="ECO:0000259" key="20">
    <source>
        <dbReference type="Pfam" id="PF01406"/>
    </source>
</evidence>
<dbReference type="Gene3D" id="3.40.50.620">
    <property type="entry name" value="HUPs"/>
    <property type="match status" value="1"/>
</dbReference>
<dbReference type="PANTHER" id="PTHR10890">
    <property type="entry name" value="CYSTEINYL-TRNA SYNTHETASE"/>
    <property type="match status" value="1"/>
</dbReference>
<keyword evidence="9" id="KW-0648">Protein biosynthesis</keyword>
<feature type="domain" description="tRNA synthetases class I catalytic" evidence="20">
    <location>
        <begin position="67"/>
        <end position="358"/>
    </location>
</feature>
<dbReference type="PRINTS" id="PR00983">
    <property type="entry name" value="TRNASYNTHCYS"/>
</dbReference>
<dbReference type="GO" id="GO:0046872">
    <property type="term" value="F:metal ion binding"/>
    <property type="evidence" value="ECO:0007669"/>
    <property type="project" value="UniProtKB-KW"/>
</dbReference>
<dbReference type="GO" id="GO:0006423">
    <property type="term" value="P:cysteinyl-tRNA aminoacylation"/>
    <property type="evidence" value="ECO:0007669"/>
    <property type="project" value="InterPro"/>
</dbReference>
<dbReference type="InterPro" id="IPR015803">
    <property type="entry name" value="Cys-tRNA-ligase"/>
</dbReference>